<dbReference type="Proteomes" id="UP000185841">
    <property type="component" value="Unassembled WGS sequence"/>
</dbReference>
<gene>
    <name evidence="3" type="ORF">SAMN05878282_102371</name>
</gene>
<name>A0A1N6QCG2_AQUAC</name>
<dbReference type="Pfam" id="PF16106">
    <property type="entry name" value="DUF4824"/>
    <property type="match status" value="1"/>
</dbReference>
<evidence type="ECO:0000256" key="1">
    <source>
        <dbReference type="SAM" id="Coils"/>
    </source>
</evidence>
<feature type="region of interest" description="Disordered" evidence="2">
    <location>
        <begin position="51"/>
        <end position="80"/>
    </location>
</feature>
<evidence type="ECO:0000313" key="4">
    <source>
        <dbReference type="Proteomes" id="UP000185841"/>
    </source>
</evidence>
<dbReference type="EMBL" id="FTMP01000002">
    <property type="protein sequence ID" value="SIQ14248.1"/>
    <property type="molecule type" value="Genomic_DNA"/>
</dbReference>
<accession>A0A1N6QCG2</accession>
<feature type="compositionally biased region" description="Basic and acidic residues" evidence="2">
    <location>
        <begin position="65"/>
        <end position="78"/>
    </location>
</feature>
<evidence type="ECO:0008006" key="5">
    <source>
        <dbReference type="Google" id="ProtNLM"/>
    </source>
</evidence>
<protein>
    <recommendedName>
        <fullName evidence="5">DUF4824 family protein</fullName>
    </recommendedName>
</protein>
<reference evidence="3 4" key="1">
    <citation type="submission" date="2017-01" db="EMBL/GenBank/DDBJ databases">
        <authorList>
            <person name="Mah S.A."/>
            <person name="Swanson W.J."/>
            <person name="Moy G.W."/>
            <person name="Vacquier V.D."/>
        </authorList>
    </citation>
    <scope>NUCLEOTIDE SEQUENCE [LARGE SCALE GENOMIC DNA]</scope>
    <source>
        <strain evidence="3 4">RU36E</strain>
    </source>
</reference>
<evidence type="ECO:0000256" key="2">
    <source>
        <dbReference type="SAM" id="MobiDB-lite"/>
    </source>
</evidence>
<evidence type="ECO:0000313" key="3">
    <source>
        <dbReference type="EMBL" id="SIQ14248.1"/>
    </source>
</evidence>
<dbReference type="AlphaFoldDB" id="A0A1N6QCG2"/>
<feature type="coiled-coil region" evidence="1">
    <location>
        <begin position="120"/>
        <end position="167"/>
    </location>
</feature>
<sequence>MITLKPRHGLLAGLALILLSNAVALGGAWYNRQGEPESRLQLSERELWRSHDGPRRENSGLSLHLDWRTPRDPEDPQRYSRQSLDEATLLELGFTRHQGSAWRWHQPRQRQALIVLELDGQAYRAELSAVEQELLQAEKMLAFTPDNTELKEQVVDASKELEQQRTRASRLFAVAVGTDLQALRQRYPDRSRYAIVGGTVRAWCDCDGTQPHRLRGQIDQLHVTDLNVPAAWRQELAERMPRRYEDGQLPLHIEISYGQRLEPWISAVRLLEKPGSRGDGNATPR</sequence>
<dbReference type="RefSeq" id="WP_076425227.1">
    <property type="nucleotide sequence ID" value="NZ_FTMP01000002.1"/>
</dbReference>
<dbReference type="InterPro" id="IPR032249">
    <property type="entry name" value="DUF4824"/>
</dbReference>
<keyword evidence="1" id="KW-0175">Coiled coil</keyword>
<organism evidence="3 4">
    <name type="scientific">Aquipseudomonas alcaligenes</name>
    <name type="common">Pseudomonas alcaligenes</name>
    <dbReference type="NCBI Taxonomy" id="43263"/>
    <lineage>
        <taxon>Bacteria</taxon>
        <taxon>Pseudomonadati</taxon>
        <taxon>Pseudomonadota</taxon>
        <taxon>Gammaproteobacteria</taxon>
        <taxon>Pseudomonadales</taxon>
        <taxon>Pseudomonadaceae</taxon>
        <taxon>Aquipseudomonas</taxon>
    </lineage>
</organism>
<proteinExistence type="predicted"/>